<name>A0ABN7UP96_GIGMA</name>
<evidence type="ECO:0000313" key="3">
    <source>
        <dbReference type="Proteomes" id="UP000789901"/>
    </source>
</evidence>
<accession>A0ABN7UP96</accession>
<keyword evidence="3" id="KW-1185">Reference proteome</keyword>
<dbReference type="EMBL" id="CAJVQB010004313">
    <property type="protein sequence ID" value="CAG8632415.1"/>
    <property type="molecule type" value="Genomic_DNA"/>
</dbReference>
<proteinExistence type="predicted"/>
<evidence type="ECO:0000256" key="1">
    <source>
        <dbReference type="SAM" id="MobiDB-lite"/>
    </source>
</evidence>
<reference evidence="2 3" key="1">
    <citation type="submission" date="2021-06" db="EMBL/GenBank/DDBJ databases">
        <authorList>
            <person name="Kallberg Y."/>
            <person name="Tangrot J."/>
            <person name="Rosling A."/>
        </authorList>
    </citation>
    <scope>NUCLEOTIDE SEQUENCE [LARGE SCALE GENOMIC DNA]</scope>
    <source>
        <strain evidence="2 3">120-4 pot B 10/14</strain>
    </source>
</reference>
<protein>
    <submittedName>
        <fullName evidence="2">1517_t:CDS:1</fullName>
    </submittedName>
</protein>
<dbReference type="Proteomes" id="UP000789901">
    <property type="component" value="Unassembled WGS sequence"/>
</dbReference>
<feature type="non-terminal residue" evidence="2">
    <location>
        <position position="1"/>
    </location>
</feature>
<feature type="region of interest" description="Disordered" evidence="1">
    <location>
        <begin position="1"/>
        <end position="24"/>
    </location>
</feature>
<feature type="compositionally biased region" description="Basic and acidic residues" evidence="1">
    <location>
        <begin position="1"/>
        <end position="11"/>
    </location>
</feature>
<feature type="region of interest" description="Disordered" evidence="1">
    <location>
        <begin position="48"/>
        <end position="67"/>
    </location>
</feature>
<organism evidence="2 3">
    <name type="scientific">Gigaspora margarita</name>
    <dbReference type="NCBI Taxonomy" id="4874"/>
    <lineage>
        <taxon>Eukaryota</taxon>
        <taxon>Fungi</taxon>
        <taxon>Fungi incertae sedis</taxon>
        <taxon>Mucoromycota</taxon>
        <taxon>Glomeromycotina</taxon>
        <taxon>Glomeromycetes</taxon>
        <taxon>Diversisporales</taxon>
        <taxon>Gigasporaceae</taxon>
        <taxon>Gigaspora</taxon>
    </lineage>
</organism>
<feature type="compositionally biased region" description="Polar residues" evidence="1">
    <location>
        <begin position="12"/>
        <end position="24"/>
    </location>
</feature>
<evidence type="ECO:0000313" key="2">
    <source>
        <dbReference type="EMBL" id="CAG8632415.1"/>
    </source>
</evidence>
<comment type="caution">
    <text evidence="2">The sequence shown here is derived from an EMBL/GenBank/DDBJ whole genome shotgun (WGS) entry which is preliminary data.</text>
</comment>
<sequence length="216" mass="24759">KFVDPHTKEQHSLTTSQQLPQTELNKLRQPTLTSKLNGLSQQTVATVDSWSDIERDNNEPLPGLNNEPLSSLDMDNLSFLPKKHQQTSSAKINILDTKEQGAALVDEKLAEDIRYSNINEFEDFSAPNIDYENEFQSRIRVPTSYDIILIWLLKFQSDFKVSETGTEVLTKYIHQLLCEYVCPKCDKLYNEKEVVESQDNSGQLVIKNATMLNFQM</sequence>
<gene>
    <name evidence="2" type="ORF">GMARGA_LOCUS8404</name>
</gene>